<dbReference type="Proteomes" id="UP001551584">
    <property type="component" value="Unassembled WGS sequence"/>
</dbReference>
<dbReference type="InterPro" id="IPR010992">
    <property type="entry name" value="IHF-like_DNA-bd_dom_sf"/>
</dbReference>
<reference evidence="1 2" key="1">
    <citation type="submission" date="2024-06" db="EMBL/GenBank/DDBJ databases">
        <title>The Natural Products Discovery Center: Release of the First 8490 Sequenced Strains for Exploring Actinobacteria Biosynthetic Diversity.</title>
        <authorList>
            <person name="Kalkreuter E."/>
            <person name="Kautsar S.A."/>
            <person name="Yang D."/>
            <person name="Bader C.D."/>
            <person name="Teijaro C.N."/>
            <person name="Fluegel L."/>
            <person name="Davis C.M."/>
            <person name="Simpson J.R."/>
            <person name="Lauterbach L."/>
            <person name="Steele A.D."/>
            <person name="Gui C."/>
            <person name="Meng S."/>
            <person name="Li G."/>
            <person name="Viehrig K."/>
            <person name="Ye F."/>
            <person name="Su P."/>
            <person name="Kiefer A.F."/>
            <person name="Nichols A."/>
            <person name="Cepeda A.J."/>
            <person name="Yan W."/>
            <person name="Fan B."/>
            <person name="Jiang Y."/>
            <person name="Adhikari A."/>
            <person name="Zheng C.-J."/>
            <person name="Schuster L."/>
            <person name="Cowan T.M."/>
            <person name="Smanski M.J."/>
            <person name="Chevrette M.G."/>
            <person name="De Carvalho L.P.S."/>
            <person name="Shen B."/>
        </authorList>
    </citation>
    <scope>NUCLEOTIDE SEQUENCE [LARGE SCALE GENOMIC DNA]</scope>
    <source>
        <strain evidence="1 2">NPDC048117</strain>
    </source>
</reference>
<proteinExistence type="predicted"/>
<name>A0ABV3ESV7_9ACTN</name>
<dbReference type="SUPFAM" id="SSF47729">
    <property type="entry name" value="IHF-like DNA-binding proteins"/>
    <property type="match status" value="1"/>
</dbReference>
<dbReference type="EMBL" id="JBEZNA010000044">
    <property type="protein sequence ID" value="MEU9579300.1"/>
    <property type="molecule type" value="Genomic_DNA"/>
</dbReference>
<keyword evidence="2" id="KW-1185">Reference proteome</keyword>
<accession>A0ABV3ESV7</accession>
<evidence type="ECO:0000313" key="2">
    <source>
        <dbReference type="Proteomes" id="UP001551584"/>
    </source>
</evidence>
<dbReference type="InterPro" id="IPR000119">
    <property type="entry name" value="Hist_DNA-bd"/>
</dbReference>
<comment type="caution">
    <text evidence="1">The sequence shown here is derived from an EMBL/GenBank/DDBJ whole genome shotgun (WGS) entry which is preliminary data.</text>
</comment>
<keyword evidence="1" id="KW-0238">DNA-binding</keyword>
<dbReference type="Gene3D" id="4.10.520.10">
    <property type="entry name" value="IHF-like DNA-binding proteins"/>
    <property type="match status" value="1"/>
</dbReference>
<dbReference type="Pfam" id="PF00216">
    <property type="entry name" value="Bac_DNA_binding"/>
    <property type="match status" value="1"/>
</dbReference>
<sequence length="84" mass="8784">MDRSGLVEAVTRKAAEDGDLTSEQVGRVVDALFGTVERAGAIAEALRGGQTVTLDAFGSFHHRNGETGLRPGKALDEFVNGQVG</sequence>
<dbReference type="GO" id="GO:0003677">
    <property type="term" value="F:DNA binding"/>
    <property type="evidence" value="ECO:0007669"/>
    <property type="project" value="UniProtKB-KW"/>
</dbReference>
<organism evidence="1 2">
    <name type="scientific">Streptomyces chilikensis</name>
    <dbReference type="NCBI Taxonomy" id="1194079"/>
    <lineage>
        <taxon>Bacteria</taxon>
        <taxon>Bacillati</taxon>
        <taxon>Actinomycetota</taxon>
        <taxon>Actinomycetes</taxon>
        <taxon>Kitasatosporales</taxon>
        <taxon>Streptomycetaceae</taxon>
        <taxon>Streptomyces</taxon>
    </lineage>
</organism>
<dbReference type="RefSeq" id="WP_359274062.1">
    <property type="nucleotide sequence ID" value="NZ_JBEZNA010000044.1"/>
</dbReference>
<evidence type="ECO:0000313" key="1">
    <source>
        <dbReference type="EMBL" id="MEU9579300.1"/>
    </source>
</evidence>
<protein>
    <submittedName>
        <fullName evidence="1">HU family DNA-binding protein</fullName>
    </submittedName>
</protein>
<gene>
    <name evidence="1" type="ORF">AB0D95_18870</name>
</gene>